<evidence type="ECO:0000256" key="8">
    <source>
        <dbReference type="SAM" id="MobiDB-lite"/>
    </source>
</evidence>
<evidence type="ECO:0000256" key="6">
    <source>
        <dbReference type="ARBA" id="ARBA00023026"/>
    </source>
</evidence>
<dbReference type="AlphaFoldDB" id="A0A0F9X7J8"/>
<dbReference type="PRINTS" id="PR01488">
    <property type="entry name" value="RTXTOXINA"/>
</dbReference>
<dbReference type="InterPro" id="IPR050557">
    <property type="entry name" value="RTX_toxin/Mannuronan_C5-epim"/>
</dbReference>
<dbReference type="Pfam" id="PF00353">
    <property type="entry name" value="HemolysinCabind"/>
    <property type="match status" value="4"/>
</dbReference>
<sequence length="714" mass="72873">MSVTLDVTSNLYSYSGDLISLGDVAVLPNFGNVSGDISITDDDGTLAPSEVTTISIDGSDETATYVGTATFNGYDSGLLGGVLGALLGSTEAAVFETSTGLYLYAPDGFPVASGLATTISIDTSASFDLSPSNPGIVDGTSGDDNMDVYEGPGDYEDGDGDRITDYDAGSIFGGYQSGDDTIYGYGGNDTIRAGSGDDIIDGGTGNDNLSGEAGDDTISGGAGEDTIFGGAGNDSISGGEGEDVISGGTGHDIVYGGDGNDTWLADGTDSGSDTVSLEDGDDIAEVGFFTPSVGPESIDGGAGSDTIALDASVVASFDLGVALTDDGSAADTTVGATDFQTELYNFENIRGNDANNVLIGNSEANKLWGAGGTDELSGGGGDDMLDGGDGDDTLSGGAGADEIYGGAGVDQIDGGDDDDIIDGGAGADILSGGSGDDTFVVQSAADAQGDVVIGGTGPDDTTDQDRIDLSALDRGSYTINATEDTSDSGALKGTVNFDTGETLTFSGIEIICFAAGTEIITSEGPVNVEDLAVGAQVLTMDRGMQPVRWIGSRALGPQELAARPKLKPIRISAGALGNGTPMKDLVVSRQHRILVRSVIAERMFDVQEILVAAIKLVGLPGIEVVEDADSVEYFHILFDQHEIIFSNSAATESLFTGPEALKAVTEDARAEILELFPDIATRTALLPVRHIPEKGAWVKRLVERHAKNNKALMN</sequence>
<dbReference type="PROSITE" id="PS00330">
    <property type="entry name" value="HEMOLYSIN_CALCIUM"/>
    <property type="match status" value="6"/>
</dbReference>
<evidence type="ECO:0000256" key="2">
    <source>
        <dbReference type="ARBA" id="ARBA00004613"/>
    </source>
</evidence>
<dbReference type="Gene3D" id="2.150.10.10">
    <property type="entry name" value="Serralysin-like metalloprotease, C-terminal"/>
    <property type="match status" value="4"/>
</dbReference>
<dbReference type="InterPro" id="IPR003995">
    <property type="entry name" value="RTX_toxin_determinant-A"/>
</dbReference>
<feature type="domain" description="Hedgehog/Intein (Hint)" evidence="9">
    <location>
        <begin position="511"/>
        <end position="657"/>
    </location>
</feature>
<dbReference type="GO" id="GO:0016539">
    <property type="term" value="P:intein-mediated protein splicing"/>
    <property type="evidence" value="ECO:0007669"/>
    <property type="project" value="InterPro"/>
</dbReference>
<protein>
    <recommendedName>
        <fullName evidence="9">Hedgehog/Intein (Hint) domain-containing protein</fullName>
    </recommendedName>
</protein>
<accession>A0A0F9X7J8</accession>
<dbReference type="GO" id="GO:0005576">
    <property type="term" value="C:extracellular region"/>
    <property type="evidence" value="ECO:0007669"/>
    <property type="project" value="UniProtKB-SubCell"/>
</dbReference>
<dbReference type="Pfam" id="PF13403">
    <property type="entry name" value="Hint_2"/>
    <property type="match status" value="1"/>
</dbReference>
<dbReference type="GO" id="GO:0090729">
    <property type="term" value="F:toxin activity"/>
    <property type="evidence" value="ECO:0007669"/>
    <property type="project" value="UniProtKB-KW"/>
</dbReference>
<keyword evidence="3" id="KW-0964">Secreted</keyword>
<reference evidence="10" key="1">
    <citation type="journal article" date="2015" name="Nature">
        <title>Complex archaea that bridge the gap between prokaryotes and eukaryotes.</title>
        <authorList>
            <person name="Spang A."/>
            <person name="Saw J.H."/>
            <person name="Jorgensen S.L."/>
            <person name="Zaremba-Niedzwiedzka K."/>
            <person name="Martijn J."/>
            <person name="Lind A.E."/>
            <person name="van Eijk R."/>
            <person name="Schleper C."/>
            <person name="Guy L."/>
            <person name="Ettema T.J."/>
        </authorList>
    </citation>
    <scope>NUCLEOTIDE SEQUENCE</scope>
</reference>
<evidence type="ECO:0000313" key="10">
    <source>
        <dbReference type="EMBL" id="KKN87558.1"/>
    </source>
</evidence>
<keyword evidence="4" id="KW-0800">Toxin</keyword>
<evidence type="ECO:0000256" key="1">
    <source>
        <dbReference type="ARBA" id="ARBA00004370"/>
    </source>
</evidence>
<feature type="region of interest" description="Disordered" evidence="8">
    <location>
        <begin position="202"/>
        <end position="250"/>
    </location>
</feature>
<name>A0A0F9X7J8_9ZZZZ</name>
<dbReference type="PANTHER" id="PTHR38340">
    <property type="entry name" value="S-LAYER PROTEIN"/>
    <property type="match status" value="1"/>
</dbReference>
<keyword evidence="6" id="KW-0843">Virulence</keyword>
<gene>
    <name evidence="10" type="ORF">LCGC14_0257810</name>
</gene>
<comment type="caution">
    <text evidence="10">The sequence shown here is derived from an EMBL/GenBank/DDBJ whole genome shotgun (WGS) entry which is preliminary data.</text>
</comment>
<evidence type="ECO:0000256" key="5">
    <source>
        <dbReference type="ARBA" id="ARBA00022737"/>
    </source>
</evidence>
<dbReference type="PRINTS" id="PR00313">
    <property type="entry name" value="CABNDNGRPT"/>
</dbReference>
<keyword evidence="7" id="KW-0472">Membrane</keyword>
<dbReference type="SUPFAM" id="SSF51120">
    <property type="entry name" value="beta-Roll"/>
    <property type="match status" value="3"/>
</dbReference>
<dbReference type="GO" id="GO:0016020">
    <property type="term" value="C:membrane"/>
    <property type="evidence" value="ECO:0007669"/>
    <property type="project" value="UniProtKB-SubCell"/>
</dbReference>
<dbReference type="GO" id="GO:0005509">
    <property type="term" value="F:calcium ion binding"/>
    <property type="evidence" value="ECO:0007669"/>
    <property type="project" value="InterPro"/>
</dbReference>
<evidence type="ECO:0000259" key="9">
    <source>
        <dbReference type="Pfam" id="PF13403"/>
    </source>
</evidence>
<dbReference type="SUPFAM" id="SSF51294">
    <property type="entry name" value="Hedgehog/intein (Hint) domain"/>
    <property type="match status" value="1"/>
</dbReference>
<comment type="subcellular location">
    <subcellularLocation>
        <location evidence="1">Membrane</location>
    </subcellularLocation>
    <subcellularLocation>
        <location evidence="2">Secreted</location>
    </subcellularLocation>
</comment>
<dbReference type="InterPro" id="IPR028992">
    <property type="entry name" value="Hedgehog/Intein_dom"/>
</dbReference>
<proteinExistence type="predicted"/>
<dbReference type="PROSITE" id="PS50817">
    <property type="entry name" value="INTEIN_N_TER"/>
    <property type="match status" value="1"/>
</dbReference>
<evidence type="ECO:0000256" key="4">
    <source>
        <dbReference type="ARBA" id="ARBA00022656"/>
    </source>
</evidence>
<dbReference type="PANTHER" id="PTHR38340:SF1">
    <property type="entry name" value="S-LAYER PROTEIN"/>
    <property type="match status" value="1"/>
</dbReference>
<dbReference type="InterPro" id="IPR011049">
    <property type="entry name" value="Serralysin-like_metalloprot_C"/>
</dbReference>
<evidence type="ECO:0000256" key="7">
    <source>
        <dbReference type="ARBA" id="ARBA00023136"/>
    </source>
</evidence>
<keyword evidence="5" id="KW-0677">Repeat</keyword>
<dbReference type="InterPro" id="IPR018511">
    <property type="entry name" value="Hemolysin-typ_Ca-bd_CS"/>
</dbReference>
<evidence type="ECO:0000256" key="3">
    <source>
        <dbReference type="ARBA" id="ARBA00022525"/>
    </source>
</evidence>
<dbReference type="InterPro" id="IPR001343">
    <property type="entry name" value="Hemolysn_Ca-bd"/>
</dbReference>
<dbReference type="InterPro" id="IPR006141">
    <property type="entry name" value="Intein_N"/>
</dbReference>
<organism evidence="10">
    <name type="scientific">marine sediment metagenome</name>
    <dbReference type="NCBI Taxonomy" id="412755"/>
    <lineage>
        <taxon>unclassified sequences</taxon>
        <taxon>metagenomes</taxon>
        <taxon>ecological metagenomes</taxon>
    </lineage>
</organism>
<dbReference type="InterPro" id="IPR036844">
    <property type="entry name" value="Hint_dom_sf"/>
</dbReference>
<dbReference type="EMBL" id="LAZR01000137">
    <property type="protein sequence ID" value="KKN87558.1"/>
    <property type="molecule type" value="Genomic_DNA"/>
</dbReference>